<organism evidence="3 4">
    <name type="scientific">Gynuella sunshinyii YC6258</name>
    <dbReference type="NCBI Taxonomy" id="1445510"/>
    <lineage>
        <taxon>Bacteria</taxon>
        <taxon>Pseudomonadati</taxon>
        <taxon>Pseudomonadota</taxon>
        <taxon>Gammaproteobacteria</taxon>
        <taxon>Oceanospirillales</taxon>
        <taxon>Saccharospirillaceae</taxon>
        <taxon>Gynuella</taxon>
    </lineage>
</organism>
<feature type="domain" description="Tlde1" evidence="2">
    <location>
        <begin position="211"/>
        <end position="294"/>
    </location>
</feature>
<dbReference type="AlphaFoldDB" id="A0A0C5VIM7"/>
<name>A0A0C5VIM7_9GAMM</name>
<sequence length="307" mass="34167">MTVEAPLRSADIRFDWTNLAFTGHEKIPDTPFIHMGGRTYHVALGRFMQTDILNVDHSNPISFNRYAYVLNNPAGYVDPTGYAPQPTGEDTNGNVGKTSENETVAKNDSSGDKDSKLSDKDNKACTTCGDEKTSDEQAVQKKAYEEYYHSRRLGLHLSNLRKLRMTKEQLKNKYDQIVSENPDVNATLIWDQKTGHYELWEDGELIVSGDGYSGGNKGKVPVAENNPAYANVAFTGPAPKGTYVAEVEDGTRKWVKMHPHQKNSMLGRDGFYIHGGAGVYRDASQGCLIIQIEDRKKIKTGTTIWAI</sequence>
<protein>
    <recommendedName>
        <fullName evidence="2">Tlde1 domain-containing protein</fullName>
    </recommendedName>
</protein>
<dbReference type="Proteomes" id="UP000032266">
    <property type="component" value="Chromosome"/>
</dbReference>
<evidence type="ECO:0000313" key="3">
    <source>
        <dbReference type="EMBL" id="AJQ94121.1"/>
    </source>
</evidence>
<dbReference type="HOGENOM" id="CLU_905409_0_0_6"/>
<dbReference type="NCBIfam" id="TIGR03696">
    <property type="entry name" value="Rhs_assc_core"/>
    <property type="match status" value="1"/>
</dbReference>
<gene>
    <name evidence="3" type="ORF">YC6258_02079</name>
</gene>
<feature type="region of interest" description="Disordered" evidence="1">
    <location>
        <begin position="79"/>
        <end position="135"/>
    </location>
</feature>
<keyword evidence="4" id="KW-1185">Reference proteome</keyword>
<feature type="compositionally biased region" description="Polar residues" evidence="1">
    <location>
        <begin position="88"/>
        <end position="98"/>
    </location>
</feature>
<evidence type="ECO:0000259" key="2">
    <source>
        <dbReference type="Pfam" id="PF10908"/>
    </source>
</evidence>
<dbReference type="InterPro" id="IPR021225">
    <property type="entry name" value="Tlde1_dom"/>
</dbReference>
<dbReference type="Gene3D" id="2.180.10.10">
    <property type="entry name" value="RHS repeat-associated core"/>
    <property type="match status" value="1"/>
</dbReference>
<dbReference type="EMBL" id="CP007142">
    <property type="protein sequence ID" value="AJQ94121.1"/>
    <property type="molecule type" value="Genomic_DNA"/>
</dbReference>
<accession>A0A0C5VIM7</accession>
<dbReference type="OrthoDB" id="9815414at2"/>
<evidence type="ECO:0000256" key="1">
    <source>
        <dbReference type="SAM" id="MobiDB-lite"/>
    </source>
</evidence>
<dbReference type="RefSeq" id="WP_082070627.1">
    <property type="nucleotide sequence ID" value="NZ_CP007142.1"/>
</dbReference>
<dbReference type="STRING" id="1445510.YC6258_02079"/>
<dbReference type="KEGG" id="gsn:YC6258_02079"/>
<evidence type="ECO:0000313" key="4">
    <source>
        <dbReference type="Proteomes" id="UP000032266"/>
    </source>
</evidence>
<dbReference type="Pfam" id="PF10908">
    <property type="entry name" value="Tlde1_dom"/>
    <property type="match status" value="1"/>
</dbReference>
<dbReference type="InterPro" id="IPR022385">
    <property type="entry name" value="Rhs_assc_core"/>
</dbReference>
<feature type="compositionally biased region" description="Basic and acidic residues" evidence="1">
    <location>
        <begin position="99"/>
        <end position="135"/>
    </location>
</feature>
<proteinExistence type="predicted"/>
<reference evidence="3 4" key="1">
    <citation type="submission" date="2014-01" db="EMBL/GenBank/DDBJ databases">
        <title>Full genme sequencing of cellulolytic bacterium Gynuella sunshinyii YC6258T gen. nov., sp. nov.</title>
        <authorList>
            <person name="Khan H."/>
            <person name="Chung E.J."/>
            <person name="Chung Y.R."/>
        </authorList>
    </citation>
    <scope>NUCLEOTIDE SEQUENCE [LARGE SCALE GENOMIC DNA]</scope>
    <source>
        <strain evidence="3 4">YC6258</strain>
    </source>
</reference>